<organism evidence="4 5">
    <name type="scientific">Fimbriimonas ginsengisoli Gsoil 348</name>
    <dbReference type="NCBI Taxonomy" id="661478"/>
    <lineage>
        <taxon>Bacteria</taxon>
        <taxon>Bacillati</taxon>
        <taxon>Armatimonadota</taxon>
        <taxon>Fimbriimonadia</taxon>
        <taxon>Fimbriimonadales</taxon>
        <taxon>Fimbriimonadaceae</taxon>
        <taxon>Fimbriimonas</taxon>
    </lineage>
</organism>
<keyword evidence="5" id="KW-1185">Reference proteome</keyword>
<proteinExistence type="inferred from homology"/>
<feature type="domain" description="Fumarylacetoacetase-like C-terminal" evidence="3">
    <location>
        <begin position="102"/>
        <end position="284"/>
    </location>
</feature>
<comment type="similarity">
    <text evidence="1">Belongs to the FAH family.</text>
</comment>
<dbReference type="PANTHER" id="PTHR42796">
    <property type="entry name" value="FUMARYLACETOACETATE HYDROLASE DOMAIN-CONTAINING PROTEIN 2A-RELATED"/>
    <property type="match status" value="1"/>
</dbReference>
<dbReference type="Gene3D" id="3.90.850.10">
    <property type="entry name" value="Fumarylacetoacetase-like, C-terminal domain"/>
    <property type="match status" value="1"/>
</dbReference>
<evidence type="ECO:0000259" key="3">
    <source>
        <dbReference type="Pfam" id="PF01557"/>
    </source>
</evidence>
<accession>A0A068NL31</accession>
<dbReference type="GO" id="GO:0044281">
    <property type="term" value="P:small molecule metabolic process"/>
    <property type="evidence" value="ECO:0007669"/>
    <property type="project" value="UniProtKB-ARBA"/>
</dbReference>
<dbReference type="PANTHER" id="PTHR42796:SF7">
    <property type="entry name" value="2-DEHYDRO-3-DEOXY-D-ARABINONATE DEHYDRATASE"/>
    <property type="match status" value="1"/>
</dbReference>
<dbReference type="SUPFAM" id="SSF56529">
    <property type="entry name" value="FAH"/>
    <property type="match status" value="1"/>
</dbReference>
<dbReference type="InterPro" id="IPR011234">
    <property type="entry name" value="Fumarylacetoacetase-like_C"/>
</dbReference>
<keyword evidence="2" id="KW-0479">Metal-binding</keyword>
<protein>
    <recommendedName>
        <fullName evidence="3">Fumarylacetoacetase-like C-terminal domain-containing protein</fullName>
    </recommendedName>
</protein>
<dbReference type="STRING" id="661478.OP10G_0813"/>
<evidence type="ECO:0000313" key="5">
    <source>
        <dbReference type="Proteomes" id="UP000027982"/>
    </source>
</evidence>
<dbReference type="AlphaFoldDB" id="A0A068NL31"/>
<dbReference type="EMBL" id="CP007139">
    <property type="protein sequence ID" value="AIE84181.1"/>
    <property type="molecule type" value="Genomic_DNA"/>
</dbReference>
<name>A0A068NL31_FIMGI</name>
<dbReference type="InterPro" id="IPR051121">
    <property type="entry name" value="FAH"/>
</dbReference>
<reference evidence="4 5" key="1">
    <citation type="journal article" date="2014" name="PLoS ONE">
        <title>The first complete genome sequence of the class fimbriimonadia in the phylum armatimonadetes.</title>
        <authorList>
            <person name="Hu Z.Y."/>
            <person name="Wang Y.Z."/>
            <person name="Im W.T."/>
            <person name="Wang S.Y."/>
            <person name="Zhao G.P."/>
            <person name="Zheng H.J."/>
            <person name="Quan Z.X."/>
        </authorList>
    </citation>
    <scope>NUCLEOTIDE SEQUENCE [LARGE SCALE GENOMIC DNA]</scope>
    <source>
        <strain evidence="4">Gsoil 348</strain>
    </source>
</reference>
<evidence type="ECO:0000313" key="4">
    <source>
        <dbReference type="EMBL" id="AIE84181.1"/>
    </source>
</evidence>
<gene>
    <name evidence="4" type="ORF">OP10G_0813</name>
</gene>
<sequence length="285" mass="30929">MYRPLEVGDVACYWGMTILSRIQTPAGLRWTLDGRSLPSGLSLSFLLGMGREEMMRVLTALPTEELDGTAVAPIEPTQEVWASGVTYLRSSVERQAESSVADVYARVYEAARPEIFFKTLGRRVVGPGGKIRIRRDSDWNVPEPELVLVINRSGEIVGYTAGDDVSSRSIEGENPLYLPQAKTYDGSCAMGPGIVLAADDELGDVPIHLSVERAGSKIFAGDARTSQMKRSFADLVSYLVRETTFDDGVFLFTGTGIVPSQDFTLLPGDDVTIAVGDVTLRNAVS</sequence>
<dbReference type="HOGENOM" id="CLU_078481_0_0_0"/>
<evidence type="ECO:0000256" key="1">
    <source>
        <dbReference type="ARBA" id="ARBA00010211"/>
    </source>
</evidence>
<dbReference type="Pfam" id="PF01557">
    <property type="entry name" value="FAA_hydrolase"/>
    <property type="match status" value="1"/>
</dbReference>
<evidence type="ECO:0000256" key="2">
    <source>
        <dbReference type="ARBA" id="ARBA00022723"/>
    </source>
</evidence>
<dbReference type="Proteomes" id="UP000027982">
    <property type="component" value="Chromosome"/>
</dbReference>
<dbReference type="InterPro" id="IPR036663">
    <property type="entry name" value="Fumarylacetoacetase_C_sf"/>
</dbReference>
<dbReference type="GO" id="GO:0046872">
    <property type="term" value="F:metal ion binding"/>
    <property type="evidence" value="ECO:0007669"/>
    <property type="project" value="UniProtKB-KW"/>
</dbReference>
<dbReference type="GO" id="GO:0003824">
    <property type="term" value="F:catalytic activity"/>
    <property type="evidence" value="ECO:0007669"/>
    <property type="project" value="InterPro"/>
</dbReference>
<dbReference type="eggNOG" id="COG3970">
    <property type="taxonomic scope" value="Bacteria"/>
</dbReference>
<dbReference type="KEGG" id="fgi:OP10G_0813"/>